<dbReference type="InterPro" id="IPR036513">
    <property type="entry name" value="STAS_dom_sf"/>
</dbReference>
<dbReference type="KEGG" id="fll:EI427_17110"/>
<dbReference type="PROSITE" id="PS50801">
    <property type="entry name" value="STAS"/>
    <property type="match status" value="1"/>
</dbReference>
<evidence type="ECO:0000259" key="1">
    <source>
        <dbReference type="PROSITE" id="PS50801"/>
    </source>
</evidence>
<dbReference type="AlphaFoldDB" id="A0A3S9P6U6"/>
<dbReference type="OrthoDB" id="980926at2"/>
<evidence type="ECO:0000313" key="2">
    <source>
        <dbReference type="EMBL" id="AZQ63883.1"/>
    </source>
</evidence>
<dbReference type="InterPro" id="IPR051932">
    <property type="entry name" value="Bact_StressResp_Reg"/>
</dbReference>
<protein>
    <submittedName>
        <fullName evidence="2">STAS domain-containing protein</fullName>
    </submittedName>
</protein>
<dbReference type="InterPro" id="IPR002645">
    <property type="entry name" value="STAS_dom"/>
</dbReference>
<dbReference type="EMBL" id="CP034562">
    <property type="protein sequence ID" value="AZQ63883.1"/>
    <property type="molecule type" value="Genomic_DNA"/>
</dbReference>
<dbReference type="SUPFAM" id="SSF52091">
    <property type="entry name" value="SpoIIaa-like"/>
    <property type="match status" value="1"/>
</dbReference>
<dbReference type="RefSeq" id="WP_126617029.1">
    <property type="nucleotide sequence ID" value="NZ_CP034562.1"/>
</dbReference>
<dbReference type="Gene3D" id="3.30.750.24">
    <property type="entry name" value="STAS domain"/>
    <property type="match status" value="1"/>
</dbReference>
<organism evidence="2 3">
    <name type="scientific">Flammeovirga pectinis</name>
    <dbReference type="NCBI Taxonomy" id="2494373"/>
    <lineage>
        <taxon>Bacteria</taxon>
        <taxon>Pseudomonadati</taxon>
        <taxon>Bacteroidota</taxon>
        <taxon>Cytophagia</taxon>
        <taxon>Cytophagales</taxon>
        <taxon>Flammeovirgaceae</taxon>
        <taxon>Flammeovirga</taxon>
    </lineage>
</organism>
<dbReference type="Pfam" id="PF01740">
    <property type="entry name" value="STAS"/>
    <property type="match status" value="1"/>
</dbReference>
<feature type="domain" description="STAS" evidence="1">
    <location>
        <begin position="34"/>
        <end position="119"/>
    </location>
</feature>
<sequence length="128" mass="14136">MDSWDRSGIPIQLHNRCIIASFQVDLTTPLLKLFRHELLEFVVKNSTIKGVILDLSGLEIIDISDFNAIKDTIKMIKLTGFSTVISGLRPAVVSSLIVLDADIDDLNAALSLDEAIELLLSNNMIDEN</sequence>
<gene>
    <name evidence="2" type="ORF">EI427_17110</name>
</gene>
<reference evidence="2 3" key="1">
    <citation type="submission" date="2018-12" db="EMBL/GenBank/DDBJ databases">
        <title>Flammeovirga pectinis sp. nov., isolated from the gut of the Korean scallop, Patinopecten yessoensis.</title>
        <authorList>
            <person name="Bae J.-W."/>
            <person name="Jeong Y.-S."/>
            <person name="Kang W."/>
        </authorList>
    </citation>
    <scope>NUCLEOTIDE SEQUENCE [LARGE SCALE GENOMIC DNA]</scope>
    <source>
        <strain evidence="2 3">L12M1</strain>
    </source>
</reference>
<proteinExistence type="predicted"/>
<evidence type="ECO:0000313" key="3">
    <source>
        <dbReference type="Proteomes" id="UP000267268"/>
    </source>
</evidence>
<dbReference type="PANTHER" id="PTHR33745:SF1">
    <property type="entry name" value="RSBT ANTAGONIST PROTEIN RSBS"/>
    <property type="match status" value="1"/>
</dbReference>
<accession>A0A3S9P6U6</accession>
<keyword evidence="3" id="KW-1185">Reference proteome</keyword>
<name>A0A3S9P6U6_9BACT</name>
<dbReference type="Proteomes" id="UP000267268">
    <property type="component" value="Chromosome 1"/>
</dbReference>
<dbReference type="PANTHER" id="PTHR33745">
    <property type="entry name" value="RSBT ANTAGONIST PROTEIN RSBS-RELATED"/>
    <property type="match status" value="1"/>
</dbReference>